<evidence type="ECO:0000256" key="1">
    <source>
        <dbReference type="SAM" id="Phobius"/>
    </source>
</evidence>
<keyword evidence="1" id="KW-0472">Membrane</keyword>
<gene>
    <name evidence="2" type="ordered locus">Caci_0614</name>
</gene>
<dbReference type="Proteomes" id="UP000000851">
    <property type="component" value="Chromosome"/>
</dbReference>
<name>C7PYZ4_CATAD</name>
<dbReference type="eggNOG" id="ENOG5033RDI">
    <property type="taxonomic scope" value="Bacteria"/>
</dbReference>
<accession>C7PYZ4</accession>
<dbReference type="EMBL" id="CP001700">
    <property type="protein sequence ID" value="ACU69550.1"/>
    <property type="molecule type" value="Genomic_DNA"/>
</dbReference>
<evidence type="ECO:0000313" key="3">
    <source>
        <dbReference type="Proteomes" id="UP000000851"/>
    </source>
</evidence>
<dbReference type="OrthoDB" id="3932808at2"/>
<keyword evidence="1" id="KW-1133">Transmembrane helix</keyword>
<feature type="transmembrane region" description="Helical" evidence="1">
    <location>
        <begin position="220"/>
        <end position="238"/>
    </location>
</feature>
<reference evidence="2 3" key="1">
    <citation type="journal article" date="2009" name="Stand. Genomic Sci.">
        <title>Complete genome sequence of Catenulispora acidiphila type strain (ID 139908).</title>
        <authorList>
            <person name="Copeland A."/>
            <person name="Lapidus A."/>
            <person name="Glavina Del Rio T."/>
            <person name="Nolan M."/>
            <person name="Lucas S."/>
            <person name="Chen F."/>
            <person name="Tice H."/>
            <person name="Cheng J.F."/>
            <person name="Bruce D."/>
            <person name="Goodwin L."/>
            <person name="Pitluck S."/>
            <person name="Mikhailova N."/>
            <person name="Pati A."/>
            <person name="Ivanova N."/>
            <person name="Mavromatis K."/>
            <person name="Chen A."/>
            <person name="Palaniappan K."/>
            <person name="Chain P."/>
            <person name="Land M."/>
            <person name="Hauser L."/>
            <person name="Chang Y.J."/>
            <person name="Jeffries C.D."/>
            <person name="Chertkov O."/>
            <person name="Brettin T."/>
            <person name="Detter J.C."/>
            <person name="Han C."/>
            <person name="Ali Z."/>
            <person name="Tindall B.J."/>
            <person name="Goker M."/>
            <person name="Bristow J."/>
            <person name="Eisen J.A."/>
            <person name="Markowitz V."/>
            <person name="Hugenholtz P."/>
            <person name="Kyrpides N.C."/>
            <person name="Klenk H.P."/>
        </authorList>
    </citation>
    <scope>NUCLEOTIDE SEQUENCE [LARGE SCALE GENOMIC DNA]</scope>
    <source>
        <strain evidence="3">DSM 44928 / JCM 14897 / NBRC 102108 / NRRL B-24433 / ID139908</strain>
    </source>
</reference>
<protein>
    <recommendedName>
        <fullName evidence="4">DNA-directed RNA polymerase specialized sigma24 family protein</fullName>
    </recommendedName>
</protein>
<dbReference type="KEGG" id="cai:Caci_0614"/>
<proteinExistence type="predicted"/>
<sequence>MLDDRDRPAGGREDLEAALVLHYSRLVRIAYLALPPEGDRHGRVLAAHAIAQRTLSGGGFGGFGGFGGRGRGGLAGRSARRAPKQADGDSYATLRQAVVNAVLRRTWWPRSLHQPYVWGLRFFPLGGGSQELEVDAALRGLNVTARMAYVLLALEDLGADEVAALLTGTGVRGVPAALETAQRLLSEHPADVLESSEFDPCTLRTRPTDLSRRRRQVRGVTAAGGVALAVVLAIAIGVSGSGSTGADAATGAASTAAAHTPIQVDAAAWEKSPRLDFGVWPARGDGDAASSAAVEQALDAWTTQHPDAYKLGPGASDGPPLQPVHVLWSGHLDGATVVLLFDSTRLARYTQPDAPTTADPVRLDVVRADDADMTSAGAVVLRSTDAGDRWLVAPWVATAAIRDLRTPAIATAPTTVSNGVTAAVPAPPATGCASWPVLQLRAAATVGGQTIALTDLGGVTGTHLLYTAPPKLDPTQTPREVATPDTYGAESRVACDLSALQGQDVKQVDTWVFAQQPLPQSQGLASWVCVRADQWTGSGSATSEFLPPSAQSAATVTGTEPDGRTCSPLGQNIVAQARWRAPDGKIYLLVAGTRHVTKVAVEDGNGTVRQTVAAPEHTAAVVLTGAAAATGSGVGVLDSGTRVRPMDPQQGQ</sequence>
<dbReference type="STRING" id="479433.Caci_0614"/>
<keyword evidence="1" id="KW-0812">Transmembrane</keyword>
<evidence type="ECO:0008006" key="4">
    <source>
        <dbReference type="Google" id="ProtNLM"/>
    </source>
</evidence>
<evidence type="ECO:0000313" key="2">
    <source>
        <dbReference type="EMBL" id="ACU69550.1"/>
    </source>
</evidence>
<keyword evidence="3" id="KW-1185">Reference proteome</keyword>
<dbReference type="AlphaFoldDB" id="C7PYZ4"/>
<dbReference type="RefSeq" id="WP_012784845.1">
    <property type="nucleotide sequence ID" value="NC_013131.1"/>
</dbReference>
<dbReference type="HOGENOM" id="CLU_017313_0_0_11"/>
<organism evidence="2 3">
    <name type="scientific">Catenulispora acidiphila (strain DSM 44928 / JCM 14897 / NBRC 102108 / NRRL B-24433 / ID139908)</name>
    <dbReference type="NCBI Taxonomy" id="479433"/>
    <lineage>
        <taxon>Bacteria</taxon>
        <taxon>Bacillati</taxon>
        <taxon>Actinomycetota</taxon>
        <taxon>Actinomycetes</taxon>
        <taxon>Catenulisporales</taxon>
        <taxon>Catenulisporaceae</taxon>
        <taxon>Catenulispora</taxon>
    </lineage>
</organism>
<dbReference type="InParanoid" id="C7PYZ4"/>